<evidence type="ECO:0008006" key="3">
    <source>
        <dbReference type="Google" id="ProtNLM"/>
    </source>
</evidence>
<accession>A0ABV8NL72</accession>
<dbReference type="RefSeq" id="WP_378959951.1">
    <property type="nucleotide sequence ID" value="NZ_JBHRXC010000001.1"/>
</dbReference>
<protein>
    <recommendedName>
        <fullName evidence="3">Transposase</fullName>
    </recommendedName>
</protein>
<organism evidence="1 2">
    <name type="scientific">Pedobacter jamesrossensis</name>
    <dbReference type="NCBI Taxonomy" id="1908238"/>
    <lineage>
        <taxon>Bacteria</taxon>
        <taxon>Pseudomonadati</taxon>
        <taxon>Bacteroidota</taxon>
        <taxon>Sphingobacteriia</taxon>
        <taxon>Sphingobacteriales</taxon>
        <taxon>Sphingobacteriaceae</taxon>
        <taxon>Pedobacter</taxon>
    </lineage>
</organism>
<reference evidence="2" key="1">
    <citation type="journal article" date="2019" name="Int. J. Syst. Evol. Microbiol.">
        <title>The Global Catalogue of Microorganisms (GCM) 10K type strain sequencing project: providing services to taxonomists for standard genome sequencing and annotation.</title>
        <authorList>
            <consortium name="The Broad Institute Genomics Platform"/>
            <consortium name="The Broad Institute Genome Sequencing Center for Infectious Disease"/>
            <person name="Wu L."/>
            <person name="Ma J."/>
        </authorList>
    </citation>
    <scope>NUCLEOTIDE SEQUENCE [LARGE SCALE GENOMIC DNA]</scope>
    <source>
        <strain evidence="2">CCM 8689</strain>
    </source>
</reference>
<comment type="caution">
    <text evidence="1">The sequence shown here is derived from an EMBL/GenBank/DDBJ whole genome shotgun (WGS) entry which is preliminary data.</text>
</comment>
<gene>
    <name evidence="1" type="ORF">ACFOUY_07910</name>
</gene>
<evidence type="ECO:0000313" key="2">
    <source>
        <dbReference type="Proteomes" id="UP001595792"/>
    </source>
</evidence>
<dbReference type="EMBL" id="JBHSBY010000035">
    <property type="protein sequence ID" value="MFC4196618.1"/>
    <property type="molecule type" value="Genomic_DNA"/>
</dbReference>
<evidence type="ECO:0000313" key="1">
    <source>
        <dbReference type="EMBL" id="MFC4196618.1"/>
    </source>
</evidence>
<proteinExistence type="predicted"/>
<sequence>MHKKNISQLTEAGSAKTLHNEHSFGYGLAKVFDKRKGIKKGYNKHHEILAHDNFIADNYIRQWVRFI</sequence>
<dbReference type="Proteomes" id="UP001595792">
    <property type="component" value="Unassembled WGS sequence"/>
</dbReference>
<name>A0ABV8NL72_9SPHI</name>
<keyword evidence="2" id="KW-1185">Reference proteome</keyword>